<reference evidence="3" key="1">
    <citation type="journal article" date="2020" name="Nature">
        <title>Giant virus diversity and host interactions through global metagenomics.</title>
        <authorList>
            <person name="Schulz F."/>
            <person name="Roux S."/>
            <person name="Paez-Espino D."/>
            <person name="Jungbluth S."/>
            <person name="Walsh D.A."/>
            <person name="Denef V.J."/>
            <person name="McMahon K.D."/>
            <person name="Konstantinidis K.T."/>
            <person name="Eloe-Fadrosh E.A."/>
            <person name="Kyrpides N.C."/>
            <person name="Woyke T."/>
        </authorList>
    </citation>
    <scope>NUCLEOTIDE SEQUENCE</scope>
    <source>
        <strain evidence="3">GVMAG-M-3300024301-20</strain>
    </source>
</reference>
<dbReference type="GO" id="GO:0003676">
    <property type="term" value="F:nucleic acid binding"/>
    <property type="evidence" value="ECO:0007669"/>
    <property type="project" value="InterPro"/>
</dbReference>
<dbReference type="SUPFAM" id="SSF53098">
    <property type="entry name" value="Ribonuclease H-like"/>
    <property type="match status" value="1"/>
</dbReference>
<dbReference type="InterPro" id="IPR009057">
    <property type="entry name" value="Homeodomain-like_sf"/>
</dbReference>
<keyword evidence="1" id="KW-0175">Coiled coil</keyword>
<dbReference type="PANTHER" id="PTHR46564">
    <property type="entry name" value="TRANSPOSASE"/>
    <property type="match status" value="1"/>
</dbReference>
<dbReference type="EMBL" id="MN740245">
    <property type="protein sequence ID" value="QHT95687.1"/>
    <property type="molecule type" value="Genomic_DNA"/>
</dbReference>
<name>A0A6C0IV34_9ZZZZ</name>
<evidence type="ECO:0000256" key="1">
    <source>
        <dbReference type="SAM" id="Coils"/>
    </source>
</evidence>
<dbReference type="PANTHER" id="PTHR46564:SF1">
    <property type="entry name" value="TRANSPOSASE"/>
    <property type="match status" value="1"/>
</dbReference>
<dbReference type="InterPro" id="IPR036397">
    <property type="entry name" value="RNaseH_sf"/>
</dbReference>
<dbReference type="Pfam" id="PF13358">
    <property type="entry name" value="DDE_3"/>
    <property type="match status" value="1"/>
</dbReference>
<proteinExistence type="predicted"/>
<dbReference type="AlphaFoldDB" id="A0A6C0IV34"/>
<evidence type="ECO:0000259" key="2">
    <source>
        <dbReference type="Pfam" id="PF13358"/>
    </source>
</evidence>
<dbReference type="SUPFAM" id="SSF46689">
    <property type="entry name" value="Homeodomain-like"/>
    <property type="match status" value="1"/>
</dbReference>
<organism evidence="3">
    <name type="scientific">viral metagenome</name>
    <dbReference type="NCBI Taxonomy" id="1070528"/>
    <lineage>
        <taxon>unclassified sequences</taxon>
        <taxon>metagenomes</taxon>
        <taxon>organismal metagenomes</taxon>
    </lineage>
</organism>
<evidence type="ECO:0000313" key="3">
    <source>
        <dbReference type="EMBL" id="QHT95687.1"/>
    </source>
</evidence>
<sequence>MKHKSPDYKLSAVNYYLNHDVGYDNTCKIFDCKKSSLKRWIHKYKTSKNLTRKNRKPISYKITKPQVNTALELLKQNEQLTMNELAIDIKKKYPSFDITPQHLGQVIRDNNKTRKRTRHEHFPKERYKKPIEKENEMNKFFTEVRKFPINKIICLDETSVGSALKPTYSRCNLGKRCIIKTSNQFVFRKFTLLVAISNTKCVGKELYEKGGMTKERLLEFLEKYIFPNYKDHLIILDNAGSHNNELIKNAITKSGNTYLFAVPYTPRSNLPIEAYFNQIKTYMKKDRNVGNYQQLENNVDKAIEKVKKENYKNYFEYAYNLKEGYELKRKPSTRRRKLKIYK</sequence>
<feature type="domain" description="Tc1-like transposase DDE" evidence="2">
    <location>
        <begin position="152"/>
        <end position="295"/>
    </location>
</feature>
<dbReference type="InterPro" id="IPR038717">
    <property type="entry name" value="Tc1-like_DDE_dom"/>
</dbReference>
<accession>A0A6C0IV34</accession>
<protein>
    <recommendedName>
        <fullName evidence="2">Tc1-like transposase DDE domain-containing protein</fullName>
    </recommendedName>
</protein>
<feature type="coiled-coil region" evidence="1">
    <location>
        <begin position="285"/>
        <end position="312"/>
    </location>
</feature>
<dbReference type="InterPro" id="IPR012337">
    <property type="entry name" value="RNaseH-like_sf"/>
</dbReference>
<dbReference type="Gene3D" id="3.30.420.10">
    <property type="entry name" value="Ribonuclease H-like superfamily/Ribonuclease H"/>
    <property type="match status" value="1"/>
</dbReference>